<sequence length="103" mass="10850">MAEDIIRDVQLHDGQPRARLTLIPGAGAEAAGGEAWLRGRCCRCGCCGCCDGGDYEGDATQPQRRPLRVEVMVGVGLAVVLAVAVQREVGTWVVALVMNLSIA</sequence>
<evidence type="ECO:0000313" key="1">
    <source>
        <dbReference type="EMBL" id="HIW95217.1"/>
    </source>
</evidence>
<accession>A0A9D1UPF3</accession>
<proteinExistence type="predicted"/>
<dbReference type="Proteomes" id="UP000824189">
    <property type="component" value="Unassembled WGS sequence"/>
</dbReference>
<dbReference type="AlphaFoldDB" id="A0A9D1UPF3"/>
<gene>
    <name evidence="1" type="ORF">H9867_01830</name>
</gene>
<reference evidence="1" key="1">
    <citation type="journal article" date="2021" name="PeerJ">
        <title>Extensive microbial diversity within the chicken gut microbiome revealed by metagenomics and culture.</title>
        <authorList>
            <person name="Gilroy R."/>
            <person name="Ravi A."/>
            <person name="Getino M."/>
            <person name="Pursley I."/>
            <person name="Horton D.L."/>
            <person name="Alikhan N.F."/>
            <person name="Baker D."/>
            <person name="Gharbi K."/>
            <person name="Hall N."/>
            <person name="Watson M."/>
            <person name="Adriaenssens E.M."/>
            <person name="Foster-Nyarko E."/>
            <person name="Jarju S."/>
            <person name="Secka A."/>
            <person name="Antonio M."/>
            <person name="Oren A."/>
            <person name="Chaudhuri R.R."/>
            <person name="La Ragione R."/>
            <person name="Hildebrand F."/>
            <person name="Pallen M.J."/>
        </authorList>
    </citation>
    <scope>NUCLEOTIDE SEQUENCE</scope>
    <source>
        <strain evidence="1">4376</strain>
    </source>
</reference>
<name>A0A9D1UPF3_9CORY</name>
<protein>
    <submittedName>
        <fullName evidence="1">Uncharacterized protein</fullName>
    </submittedName>
</protein>
<comment type="caution">
    <text evidence="1">The sequence shown here is derived from an EMBL/GenBank/DDBJ whole genome shotgun (WGS) entry which is preliminary data.</text>
</comment>
<organism evidence="1 2">
    <name type="scientific">Candidatus Corynebacterium gallistercoris</name>
    <dbReference type="NCBI Taxonomy" id="2838530"/>
    <lineage>
        <taxon>Bacteria</taxon>
        <taxon>Bacillati</taxon>
        <taxon>Actinomycetota</taxon>
        <taxon>Actinomycetes</taxon>
        <taxon>Mycobacteriales</taxon>
        <taxon>Corynebacteriaceae</taxon>
        <taxon>Corynebacterium</taxon>
    </lineage>
</organism>
<reference evidence="1" key="2">
    <citation type="submission" date="2021-04" db="EMBL/GenBank/DDBJ databases">
        <authorList>
            <person name="Gilroy R."/>
        </authorList>
    </citation>
    <scope>NUCLEOTIDE SEQUENCE</scope>
    <source>
        <strain evidence="1">4376</strain>
    </source>
</reference>
<evidence type="ECO:0000313" key="2">
    <source>
        <dbReference type="Proteomes" id="UP000824189"/>
    </source>
</evidence>
<dbReference type="EMBL" id="DXFZ01000025">
    <property type="protein sequence ID" value="HIW95217.1"/>
    <property type="molecule type" value="Genomic_DNA"/>
</dbReference>